<reference evidence="5" key="2">
    <citation type="submission" date="2020-02" db="EMBL/GenBank/DDBJ databases">
        <authorList>
            <person name="Gilchrist C.L.M."/>
            <person name="Chooi Y.-H."/>
        </authorList>
    </citation>
    <scope>NUCLEOTIDE SEQUENCE</scope>
    <source>
        <strain evidence="5">MST-FP2251</strain>
    </source>
</reference>
<dbReference type="FunFam" id="1.10.287.3980:FF:000001">
    <property type="entry name" value="Mitochondrial ribosomal protein L34"/>
    <property type="match status" value="1"/>
</dbReference>
<proteinExistence type="inferred from homology"/>
<dbReference type="GO" id="GO:0006412">
    <property type="term" value="P:translation"/>
    <property type="evidence" value="ECO:0007669"/>
    <property type="project" value="InterPro"/>
</dbReference>
<dbReference type="AlphaFoldDB" id="A0AAD4CCW4"/>
<name>A0AAD4CCW4_ASPNN</name>
<dbReference type="EMBL" id="VCAU01000131">
    <property type="protein sequence ID" value="KAF9884154.1"/>
    <property type="molecule type" value="Genomic_DNA"/>
</dbReference>
<dbReference type="Pfam" id="PF00468">
    <property type="entry name" value="Ribosomal_L34"/>
    <property type="match status" value="1"/>
</dbReference>
<comment type="caution">
    <text evidence="5">The sequence shown here is derived from an EMBL/GenBank/DDBJ whole genome shotgun (WGS) entry which is preliminary data.</text>
</comment>
<gene>
    <name evidence="5" type="ORF">FE257_002212</name>
</gene>
<evidence type="ECO:0000313" key="6">
    <source>
        <dbReference type="Proteomes" id="UP001194746"/>
    </source>
</evidence>
<dbReference type="PANTHER" id="PTHR14503:SF4">
    <property type="entry name" value="LARGE RIBOSOMAL SUBUNIT PROTEIN BL34M"/>
    <property type="match status" value="1"/>
</dbReference>
<evidence type="ECO:0000256" key="1">
    <source>
        <dbReference type="ARBA" id="ARBA00010111"/>
    </source>
</evidence>
<dbReference type="GO" id="GO:0003735">
    <property type="term" value="F:structural constituent of ribosome"/>
    <property type="evidence" value="ECO:0007669"/>
    <property type="project" value="InterPro"/>
</dbReference>
<dbReference type="PANTHER" id="PTHR14503">
    <property type="entry name" value="MITOCHONDRIAL RIBOSOMAL PROTEIN 34 FAMILY MEMBER"/>
    <property type="match status" value="1"/>
</dbReference>
<reference evidence="5" key="1">
    <citation type="journal article" date="2019" name="Beilstein J. Org. Chem.">
        <title>Nanangenines: drimane sesquiterpenoids as the dominant metabolite cohort of a novel Australian fungus, Aspergillus nanangensis.</title>
        <authorList>
            <person name="Lacey H.J."/>
            <person name="Gilchrist C.L.M."/>
            <person name="Crombie A."/>
            <person name="Kalaitzis J.A."/>
            <person name="Vuong D."/>
            <person name="Rutledge P.J."/>
            <person name="Turner P."/>
            <person name="Pitt J.I."/>
            <person name="Lacey E."/>
            <person name="Chooi Y.H."/>
            <person name="Piggott A.M."/>
        </authorList>
    </citation>
    <scope>NUCLEOTIDE SEQUENCE</scope>
    <source>
        <strain evidence="5">MST-FP2251</strain>
    </source>
</reference>
<evidence type="ECO:0000313" key="5">
    <source>
        <dbReference type="EMBL" id="KAF9884154.1"/>
    </source>
</evidence>
<dbReference type="Gene3D" id="1.10.287.3980">
    <property type="match status" value="1"/>
</dbReference>
<dbReference type="Proteomes" id="UP001194746">
    <property type="component" value="Unassembled WGS sequence"/>
</dbReference>
<evidence type="ECO:0000256" key="4">
    <source>
        <dbReference type="ARBA" id="ARBA00035274"/>
    </source>
</evidence>
<dbReference type="GO" id="GO:0005762">
    <property type="term" value="C:mitochondrial large ribosomal subunit"/>
    <property type="evidence" value="ECO:0007669"/>
    <property type="project" value="TreeGrafter"/>
</dbReference>
<dbReference type="InterPro" id="IPR000271">
    <property type="entry name" value="Ribosomal_bL34"/>
</dbReference>
<dbReference type="NCBIfam" id="TIGR01030">
    <property type="entry name" value="rpmH_bact"/>
    <property type="match status" value="1"/>
</dbReference>
<keyword evidence="3" id="KW-0687">Ribonucleoprotein</keyword>
<keyword evidence="2" id="KW-0689">Ribosomal protein</keyword>
<evidence type="ECO:0000256" key="2">
    <source>
        <dbReference type="ARBA" id="ARBA00022980"/>
    </source>
</evidence>
<comment type="similarity">
    <text evidence="1">Belongs to the bacterial ribosomal protein bL34 family.</text>
</comment>
<accession>A0AAD4CCW4</accession>
<organism evidence="5 6">
    <name type="scientific">Aspergillus nanangensis</name>
    <dbReference type="NCBI Taxonomy" id="2582783"/>
    <lineage>
        <taxon>Eukaryota</taxon>
        <taxon>Fungi</taxon>
        <taxon>Dikarya</taxon>
        <taxon>Ascomycota</taxon>
        <taxon>Pezizomycotina</taxon>
        <taxon>Eurotiomycetes</taxon>
        <taxon>Eurotiomycetidae</taxon>
        <taxon>Eurotiales</taxon>
        <taxon>Aspergillaceae</taxon>
        <taxon>Aspergillus</taxon>
        <taxon>Aspergillus subgen. Circumdati</taxon>
    </lineage>
</organism>
<evidence type="ECO:0000256" key="3">
    <source>
        <dbReference type="ARBA" id="ARBA00023274"/>
    </source>
</evidence>
<protein>
    <recommendedName>
        <fullName evidence="4">Large ribosomal subunit protein bL34m</fullName>
    </recommendedName>
</protein>
<keyword evidence="6" id="KW-1185">Reference proteome</keyword>
<sequence>MLGLRCSRSLPSTLRTLSSSSSSSSFSSPITTSITRAVLSKQMVSTTAISPFRTLSTTTLSAFRPQQPQSALSSLRPQLPSCQSTNAFALQARSFSASASLGGKRSTYNPSRRVQKRRHGFLARMRTRGGRIVLMRRRVKGRKALSW</sequence>
<dbReference type="HAMAP" id="MF_00391">
    <property type="entry name" value="Ribosomal_bL34"/>
    <property type="match status" value="1"/>
</dbReference>